<dbReference type="InterPro" id="IPR052761">
    <property type="entry name" value="Fungal_Detox/Toxin_TFs"/>
</dbReference>
<accession>A0ABR0K7N5</accession>
<dbReference type="CDD" id="cd12148">
    <property type="entry name" value="fungal_TF_MHR"/>
    <property type="match status" value="1"/>
</dbReference>
<keyword evidence="3" id="KW-1185">Reference proteome</keyword>
<dbReference type="Proteomes" id="UP001345013">
    <property type="component" value="Unassembled WGS sequence"/>
</dbReference>
<evidence type="ECO:0000313" key="2">
    <source>
        <dbReference type="EMBL" id="KAK5089751.1"/>
    </source>
</evidence>
<reference evidence="2 3" key="1">
    <citation type="submission" date="2023-08" db="EMBL/GenBank/DDBJ databases">
        <title>Black Yeasts Isolated from many extreme environments.</title>
        <authorList>
            <person name="Coleine C."/>
            <person name="Stajich J.E."/>
            <person name="Selbmann L."/>
        </authorList>
    </citation>
    <scope>NUCLEOTIDE SEQUENCE [LARGE SCALE GENOMIC DNA]</scope>
    <source>
        <strain evidence="2 3">CCFEE 5885</strain>
    </source>
</reference>
<sequence>MVDSAGKHLPRFIVGKSWRISYTQDNFRRERSSSSPATTSDKPQHSRSPQRHLVNLGGSDTEKAIKFAYGNRGETMCSSDNLSPQFVRPSDLQASASPYEYEPGEHDDGESDSDNWDELHDILFKSVGLERLQYSLHYVQNEMGDAGNFGASLEGPLLRSLELSPAVQGTLVEIYFRHDHFRCPAVDEVEFMTWYRRRQKLAESPLQDLLLSAVLFSAFSHADEDLLRVTPYDSLTIGHRRLFNQVQSRYHDLSTANQGSIALVQTALLLSHWSPYDSSKQVNSFWVDEAFKHAIVGGLAESQSTQRARIVWWCCLTRNRLIALGLRRPRTLKSHVSGRLPTVADFGPEAVRPWFQTPKSKKAAIKAFVALCELSAIIEQAVRFKAKVSEASWWITEVAKISKHIEEIGVIDERLIVWRSKFDTACSKLDLADLGPGELVFLHIVSMVHLTTVSALYEQCVTFNASSDSRMWMVRSLAIHKVKEASTDIALICGSLLKHARPEELPLMLGAWIILPVAVHLVLVNTQRGFEDESKLKQLEYLMRVLYSLSQRFEGAQFVTKVIDAVTKAFQSAKAGSAAESGSGPSLFPAQRKRLQAQEDELLLSVLEIIQQGLADGVVPKPQI</sequence>
<dbReference type="PANTHER" id="PTHR47425:SF2">
    <property type="entry name" value="FARB-RELATED"/>
    <property type="match status" value="1"/>
</dbReference>
<evidence type="ECO:0000256" key="1">
    <source>
        <dbReference type="SAM" id="MobiDB-lite"/>
    </source>
</evidence>
<evidence type="ECO:0000313" key="3">
    <source>
        <dbReference type="Proteomes" id="UP001345013"/>
    </source>
</evidence>
<gene>
    <name evidence="2" type="ORF">LTR24_005912</name>
</gene>
<dbReference type="PANTHER" id="PTHR47425">
    <property type="entry name" value="FARB-RELATED"/>
    <property type="match status" value="1"/>
</dbReference>
<proteinExistence type="predicted"/>
<feature type="region of interest" description="Disordered" evidence="1">
    <location>
        <begin position="25"/>
        <end position="59"/>
    </location>
</feature>
<comment type="caution">
    <text evidence="2">The sequence shown here is derived from an EMBL/GenBank/DDBJ whole genome shotgun (WGS) entry which is preliminary data.</text>
</comment>
<evidence type="ECO:0008006" key="4">
    <source>
        <dbReference type="Google" id="ProtNLM"/>
    </source>
</evidence>
<organism evidence="2 3">
    <name type="scientific">Lithohypha guttulata</name>
    <dbReference type="NCBI Taxonomy" id="1690604"/>
    <lineage>
        <taxon>Eukaryota</taxon>
        <taxon>Fungi</taxon>
        <taxon>Dikarya</taxon>
        <taxon>Ascomycota</taxon>
        <taxon>Pezizomycotina</taxon>
        <taxon>Eurotiomycetes</taxon>
        <taxon>Chaetothyriomycetidae</taxon>
        <taxon>Chaetothyriales</taxon>
        <taxon>Trichomeriaceae</taxon>
        <taxon>Lithohypha</taxon>
    </lineage>
</organism>
<dbReference type="EMBL" id="JAVRRG010000071">
    <property type="protein sequence ID" value="KAK5089751.1"/>
    <property type="molecule type" value="Genomic_DNA"/>
</dbReference>
<name>A0ABR0K7N5_9EURO</name>
<protein>
    <recommendedName>
        <fullName evidence="4">Transcription factor domain-containing protein</fullName>
    </recommendedName>
</protein>